<dbReference type="EMBL" id="PVNE01000033">
    <property type="protein sequence ID" value="PRX38931.1"/>
    <property type="molecule type" value="Genomic_DNA"/>
</dbReference>
<reference evidence="2 3" key="1">
    <citation type="submission" date="2018-03" db="EMBL/GenBank/DDBJ databases">
        <title>Genomic Encyclopedia of Archaeal and Bacterial Type Strains, Phase II (KMG-II): from individual species to whole genera.</title>
        <authorList>
            <person name="Goeker M."/>
        </authorList>
    </citation>
    <scope>NUCLEOTIDE SEQUENCE [LARGE SCALE GENOMIC DNA]</scope>
    <source>
        <strain evidence="2 3">DSM 44946</strain>
    </source>
</reference>
<accession>A0A2T0LAU1</accession>
<keyword evidence="1" id="KW-0812">Transmembrane</keyword>
<gene>
    <name evidence="2" type="ORF">CLV97_13332</name>
</gene>
<comment type="caution">
    <text evidence="2">The sequence shown here is derived from an EMBL/GenBank/DDBJ whole genome shotgun (WGS) entry which is preliminary data.</text>
</comment>
<name>A0A2T0LAU1_9BACL</name>
<feature type="transmembrane region" description="Helical" evidence="1">
    <location>
        <begin position="16"/>
        <end position="34"/>
    </location>
</feature>
<keyword evidence="1" id="KW-1133">Transmembrane helix</keyword>
<dbReference type="Proteomes" id="UP000237797">
    <property type="component" value="Unassembled WGS sequence"/>
</dbReference>
<sequence>MNDLLGEGDGGGDSRLKIFAVMLGAAFAAVFWLVDEWYRPRLRKKAE</sequence>
<dbReference type="AlphaFoldDB" id="A0A2T0LAU1"/>
<organism evidence="2 3">
    <name type="scientific">Planifilum fimeticola</name>
    <dbReference type="NCBI Taxonomy" id="201975"/>
    <lineage>
        <taxon>Bacteria</taxon>
        <taxon>Bacillati</taxon>
        <taxon>Bacillota</taxon>
        <taxon>Bacilli</taxon>
        <taxon>Bacillales</taxon>
        <taxon>Thermoactinomycetaceae</taxon>
        <taxon>Planifilum</taxon>
    </lineage>
</organism>
<proteinExistence type="predicted"/>
<evidence type="ECO:0000313" key="3">
    <source>
        <dbReference type="Proteomes" id="UP000237797"/>
    </source>
</evidence>
<keyword evidence="3" id="KW-1185">Reference proteome</keyword>
<protein>
    <submittedName>
        <fullName evidence="2">Uncharacterized protein</fullName>
    </submittedName>
</protein>
<evidence type="ECO:0000313" key="2">
    <source>
        <dbReference type="EMBL" id="PRX38931.1"/>
    </source>
</evidence>
<keyword evidence="1" id="KW-0472">Membrane</keyword>
<evidence type="ECO:0000256" key="1">
    <source>
        <dbReference type="SAM" id="Phobius"/>
    </source>
</evidence>